<dbReference type="SUPFAM" id="SSF47384">
    <property type="entry name" value="Homodimeric domain of signal transducing histidine kinase"/>
    <property type="match status" value="1"/>
</dbReference>
<dbReference type="SUPFAM" id="SSF55874">
    <property type="entry name" value="ATPase domain of HSP90 chaperone/DNA topoisomerase II/histidine kinase"/>
    <property type="match status" value="1"/>
</dbReference>
<comment type="subcellular location">
    <subcellularLocation>
        <location evidence="2">Cell membrane</location>
        <topology evidence="2">Multi-pass membrane protein</topology>
    </subcellularLocation>
</comment>
<dbReference type="InterPro" id="IPR036890">
    <property type="entry name" value="HATPase_C_sf"/>
</dbReference>
<dbReference type="SMART" id="SM00388">
    <property type="entry name" value="HisKA"/>
    <property type="match status" value="1"/>
</dbReference>
<dbReference type="SUPFAM" id="SSF158472">
    <property type="entry name" value="HAMP domain-like"/>
    <property type="match status" value="1"/>
</dbReference>
<keyword evidence="10" id="KW-0472">Membrane</keyword>
<evidence type="ECO:0000256" key="4">
    <source>
        <dbReference type="ARBA" id="ARBA00022475"/>
    </source>
</evidence>
<dbReference type="InterPro" id="IPR004358">
    <property type="entry name" value="Sig_transdc_His_kin-like_C"/>
</dbReference>
<dbReference type="InterPro" id="IPR003594">
    <property type="entry name" value="HATPase_dom"/>
</dbReference>
<keyword evidence="4" id="KW-1003">Cell membrane</keyword>
<comment type="catalytic activity">
    <reaction evidence="1">
        <text>ATP + protein L-histidine = ADP + protein N-phospho-L-histidine.</text>
        <dbReference type="EC" id="2.7.13.3"/>
    </reaction>
</comment>
<dbReference type="RefSeq" id="WP_307690847.1">
    <property type="nucleotide sequence ID" value="NZ_JAUSRO010000010.1"/>
</dbReference>
<dbReference type="EC" id="2.7.13.3" evidence="3"/>
<evidence type="ECO:0000313" key="14">
    <source>
        <dbReference type="Proteomes" id="UP001226867"/>
    </source>
</evidence>
<dbReference type="Gene3D" id="1.10.287.130">
    <property type="match status" value="1"/>
</dbReference>
<dbReference type="InterPro" id="IPR050980">
    <property type="entry name" value="2C_sensor_his_kinase"/>
</dbReference>
<dbReference type="InterPro" id="IPR003660">
    <property type="entry name" value="HAMP_dom"/>
</dbReference>
<evidence type="ECO:0000256" key="6">
    <source>
        <dbReference type="ARBA" id="ARBA00022679"/>
    </source>
</evidence>
<keyword evidence="14" id="KW-1185">Reference proteome</keyword>
<reference evidence="13 14" key="1">
    <citation type="submission" date="2023-07" db="EMBL/GenBank/DDBJ databases">
        <title>Sorghum-associated microbial communities from plants grown in Nebraska, USA.</title>
        <authorList>
            <person name="Schachtman D."/>
        </authorList>
    </citation>
    <scope>NUCLEOTIDE SEQUENCE [LARGE SCALE GENOMIC DNA]</scope>
    <source>
        <strain evidence="13 14">DS1607</strain>
    </source>
</reference>
<dbReference type="Pfam" id="PF00512">
    <property type="entry name" value="HisKA"/>
    <property type="match status" value="1"/>
</dbReference>
<protein>
    <recommendedName>
        <fullName evidence="3">histidine kinase</fullName>
        <ecNumber evidence="3">2.7.13.3</ecNumber>
    </recommendedName>
</protein>
<sequence>MAQPKLLFRKLLLVLSTCMISSIGLTALYLWLLGITPPPGDPLLKVSGIPLVPALIAVLASLVFGGGLAWYLSRPLEHLRWGLQRMAQGRLDTRVEPLMRGRRDEIADLAHDIDGMAVQLQGLIAARDRLLHDVSHELRSPLSRIQAAIGLLKQGSSPVAVMIERVERETLRLDAMIDEMLTLHRLTAAAPISRNAVDVIELLHDITADADFEGRAMNRSVRIESPESFVAHVDGELVYRALENVIRNAVKHTAEGSVVDVRARLHAEGDRLEVVVSDHGPGVPPHMLEAIFEPFVRIDQGESGRGVGLGLAIARRAVGAHGGTIVASLATGGGLSIRIELPRSPNFYPT</sequence>
<dbReference type="InterPro" id="IPR003661">
    <property type="entry name" value="HisK_dim/P_dom"/>
</dbReference>
<feature type="domain" description="Histidine kinase" evidence="11">
    <location>
        <begin position="133"/>
        <end position="345"/>
    </location>
</feature>
<evidence type="ECO:0000256" key="3">
    <source>
        <dbReference type="ARBA" id="ARBA00012438"/>
    </source>
</evidence>
<keyword evidence="5" id="KW-0597">Phosphoprotein</keyword>
<evidence type="ECO:0000256" key="8">
    <source>
        <dbReference type="ARBA" id="ARBA00022777"/>
    </source>
</evidence>
<feature type="transmembrane region" description="Helical" evidence="10">
    <location>
        <begin position="52"/>
        <end position="72"/>
    </location>
</feature>
<dbReference type="InterPro" id="IPR036097">
    <property type="entry name" value="HisK_dim/P_sf"/>
</dbReference>
<organism evidence="13 14">
    <name type="scientific">Variovorax ginsengisoli</name>
    <dbReference type="NCBI Taxonomy" id="363844"/>
    <lineage>
        <taxon>Bacteria</taxon>
        <taxon>Pseudomonadati</taxon>
        <taxon>Pseudomonadota</taxon>
        <taxon>Betaproteobacteria</taxon>
        <taxon>Burkholderiales</taxon>
        <taxon>Comamonadaceae</taxon>
        <taxon>Variovorax</taxon>
    </lineage>
</organism>
<dbReference type="Proteomes" id="UP001226867">
    <property type="component" value="Unassembled WGS sequence"/>
</dbReference>
<dbReference type="SMART" id="SM00304">
    <property type="entry name" value="HAMP"/>
    <property type="match status" value="1"/>
</dbReference>
<dbReference type="Gene3D" id="3.30.565.10">
    <property type="entry name" value="Histidine kinase-like ATPase, C-terminal domain"/>
    <property type="match status" value="1"/>
</dbReference>
<dbReference type="Pfam" id="PF00672">
    <property type="entry name" value="HAMP"/>
    <property type="match status" value="1"/>
</dbReference>
<evidence type="ECO:0000256" key="7">
    <source>
        <dbReference type="ARBA" id="ARBA00022741"/>
    </source>
</evidence>
<keyword evidence="6" id="KW-0808">Transferase</keyword>
<accession>A0ABT9S9M2</accession>
<keyword evidence="10" id="KW-0812">Transmembrane</keyword>
<dbReference type="SMART" id="SM00387">
    <property type="entry name" value="HATPase_c"/>
    <property type="match status" value="1"/>
</dbReference>
<evidence type="ECO:0000256" key="10">
    <source>
        <dbReference type="SAM" id="Phobius"/>
    </source>
</evidence>
<dbReference type="PROSITE" id="PS50109">
    <property type="entry name" value="HIS_KIN"/>
    <property type="match status" value="1"/>
</dbReference>
<dbReference type="Pfam" id="PF02518">
    <property type="entry name" value="HATPase_c"/>
    <property type="match status" value="1"/>
</dbReference>
<evidence type="ECO:0000256" key="2">
    <source>
        <dbReference type="ARBA" id="ARBA00004651"/>
    </source>
</evidence>
<comment type="caution">
    <text evidence="13">The sequence shown here is derived from an EMBL/GenBank/DDBJ whole genome shotgun (WGS) entry which is preliminary data.</text>
</comment>
<evidence type="ECO:0000256" key="1">
    <source>
        <dbReference type="ARBA" id="ARBA00000085"/>
    </source>
</evidence>
<dbReference type="Gene3D" id="1.10.8.500">
    <property type="entry name" value="HAMP domain in histidine kinase"/>
    <property type="match status" value="1"/>
</dbReference>
<dbReference type="CDD" id="cd06225">
    <property type="entry name" value="HAMP"/>
    <property type="match status" value="1"/>
</dbReference>
<feature type="domain" description="HAMP" evidence="12">
    <location>
        <begin position="70"/>
        <end position="125"/>
    </location>
</feature>
<dbReference type="PROSITE" id="PS50885">
    <property type="entry name" value="HAMP"/>
    <property type="match status" value="1"/>
</dbReference>
<evidence type="ECO:0000259" key="11">
    <source>
        <dbReference type="PROSITE" id="PS50109"/>
    </source>
</evidence>
<dbReference type="CDD" id="cd00082">
    <property type="entry name" value="HisKA"/>
    <property type="match status" value="1"/>
</dbReference>
<keyword evidence="7" id="KW-0547">Nucleotide-binding</keyword>
<evidence type="ECO:0000313" key="13">
    <source>
        <dbReference type="EMBL" id="MDP9901058.1"/>
    </source>
</evidence>
<keyword evidence="9" id="KW-0067">ATP-binding</keyword>
<dbReference type="EMBL" id="JAUSRO010000010">
    <property type="protein sequence ID" value="MDP9901058.1"/>
    <property type="molecule type" value="Genomic_DNA"/>
</dbReference>
<dbReference type="PRINTS" id="PR00344">
    <property type="entry name" value="BCTRLSENSOR"/>
</dbReference>
<dbReference type="PANTHER" id="PTHR44936">
    <property type="entry name" value="SENSOR PROTEIN CREC"/>
    <property type="match status" value="1"/>
</dbReference>
<dbReference type="GO" id="GO:0016301">
    <property type="term" value="F:kinase activity"/>
    <property type="evidence" value="ECO:0007669"/>
    <property type="project" value="UniProtKB-KW"/>
</dbReference>
<evidence type="ECO:0000256" key="9">
    <source>
        <dbReference type="ARBA" id="ARBA00022840"/>
    </source>
</evidence>
<keyword evidence="10" id="KW-1133">Transmembrane helix</keyword>
<dbReference type="CDD" id="cd00075">
    <property type="entry name" value="HATPase"/>
    <property type="match status" value="1"/>
</dbReference>
<evidence type="ECO:0000256" key="5">
    <source>
        <dbReference type="ARBA" id="ARBA00022553"/>
    </source>
</evidence>
<dbReference type="PANTHER" id="PTHR44936:SF10">
    <property type="entry name" value="SENSOR PROTEIN RSTB"/>
    <property type="match status" value="1"/>
</dbReference>
<gene>
    <name evidence="13" type="ORF">J2W36_003324</name>
</gene>
<evidence type="ECO:0000259" key="12">
    <source>
        <dbReference type="PROSITE" id="PS50885"/>
    </source>
</evidence>
<keyword evidence="8 13" id="KW-0418">Kinase</keyword>
<feature type="transmembrane region" description="Helical" evidence="10">
    <location>
        <begin position="12"/>
        <end position="32"/>
    </location>
</feature>
<name>A0ABT9S9M2_9BURK</name>
<proteinExistence type="predicted"/>
<dbReference type="InterPro" id="IPR005467">
    <property type="entry name" value="His_kinase_dom"/>
</dbReference>